<dbReference type="PANTHER" id="PTHR12709">
    <property type="entry name" value="DNA-DIRECTED RNA POLYMERASE II, III"/>
    <property type="match status" value="1"/>
</dbReference>
<dbReference type="FunFam" id="3.30.1490.120:FF:000003">
    <property type="entry name" value="DNA-directed RNA polymerase I subunit RPA43"/>
    <property type="match status" value="1"/>
</dbReference>
<dbReference type="CDD" id="cd04328">
    <property type="entry name" value="RNAP_I_Rpa43_N"/>
    <property type="match status" value="1"/>
</dbReference>
<accession>A0A6P8PSE2</accession>
<dbReference type="GeneID" id="117354086"/>
<comment type="similarity">
    <text evidence="2">Belongs to the eukaryotic RPA43 RNA polymerase subunit family.</text>
</comment>
<keyword evidence="4" id="KW-0597">Phosphoprotein</keyword>
<dbReference type="KEGG" id="gsh:117354086"/>
<dbReference type="OrthoDB" id="10250504at2759"/>
<proteinExistence type="inferred from homology"/>
<dbReference type="PANTHER" id="PTHR12709:SF5">
    <property type="entry name" value="DNA-DIRECTED RNA POLYMERASE I SUBUNIT RPA43"/>
    <property type="match status" value="1"/>
</dbReference>
<evidence type="ECO:0000256" key="1">
    <source>
        <dbReference type="ARBA" id="ARBA00004604"/>
    </source>
</evidence>
<evidence type="ECO:0000256" key="5">
    <source>
        <dbReference type="ARBA" id="ARBA00023163"/>
    </source>
</evidence>
<reference evidence="12" key="1">
    <citation type="submission" date="2025-08" db="UniProtKB">
        <authorList>
            <consortium name="RefSeq"/>
        </authorList>
    </citation>
    <scope>IDENTIFICATION</scope>
</reference>
<dbReference type="GO" id="GO:0006352">
    <property type="term" value="P:DNA-templated transcription initiation"/>
    <property type="evidence" value="ECO:0007669"/>
    <property type="project" value="UniProtKB-UniRule"/>
</dbReference>
<dbReference type="Gene3D" id="3.30.1490.120">
    <property type="entry name" value="RNA polymerase Rpb7-like, N-terminal domain"/>
    <property type="match status" value="1"/>
</dbReference>
<feature type="region of interest" description="Disordered" evidence="8">
    <location>
        <begin position="243"/>
        <end position="302"/>
    </location>
</feature>
<dbReference type="RefSeq" id="XP_033786819.1">
    <property type="nucleotide sequence ID" value="XM_033930928.1"/>
</dbReference>
<comment type="function">
    <text evidence="7">DNA-dependent RNA polymerase which catalyzes the transcription of DNA into RNA using the four ribonucleoside triphosphates as substrates.</text>
</comment>
<dbReference type="InterPro" id="IPR041178">
    <property type="entry name" value="RPA43_OB"/>
</dbReference>
<feature type="region of interest" description="Disordered" evidence="8">
    <location>
        <begin position="23"/>
        <end position="43"/>
    </location>
</feature>
<sequence length="302" mass="33821">MRRNASVFPRRCVREARWSDVTQEGDSMANGAKENRGPGGTARSAGGLLPQYLEVPSFAAACALLNHRGSCLVLHRHRRHLALPPRHLRTKRTGVRQELDAELLRYSNGLKGVPVAYDNVKIVGELGDIYDDQGYIHLSIEADFVIFRPKKHHRLVGVINKVALTHIGCLVHGCFNASIPKPPPMSVEDWQNLGLNIGDELEFEVFKLDSDAVGVFCIRGKLISESMDHTDVSAEDAIDRLHIEKPKKKKKEKLQSTGVQGSDSSGYQSDHTNPKKHKRKFLQEEGELLETNREPKAKKTRK</sequence>
<evidence type="ECO:0000256" key="2">
    <source>
        <dbReference type="ARBA" id="ARBA00005930"/>
    </source>
</evidence>
<dbReference type="InterPro" id="IPR005576">
    <property type="entry name" value="Rpb7-like_N"/>
</dbReference>
<evidence type="ECO:0000256" key="6">
    <source>
        <dbReference type="ARBA" id="ARBA00023242"/>
    </source>
</evidence>
<keyword evidence="5 7" id="KW-0804">Transcription</keyword>
<dbReference type="GO" id="GO:0005736">
    <property type="term" value="C:RNA polymerase I complex"/>
    <property type="evidence" value="ECO:0007669"/>
    <property type="project" value="TreeGrafter"/>
</dbReference>
<dbReference type="InterPro" id="IPR036898">
    <property type="entry name" value="RNA_pol_Rpb7-like_N_sf"/>
</dbReference>
<comment type="subcellular location">
    <subcellularLocation>
        <location evidence="1">Nucleus</location>
        <location evidence="1">Nucleolus</location>
    </subcellularLocation>
</comment>
<dbReference type="Pfam" id="PF17875">
    <property type="entry name" value="RPA43_OB"/>
    <property type="match status" value="1"/>
</dbReference>
<dbReference type="Proteomes" id="UP000515159">
    <property type="component" value="Chromosome 2"/>
</dbReference>
<evidence type="ECO:0000259" key="9">
    <source>
        <dbReference type="Pfam" id="PF03876"/>
    </source>
</evidence>
<feature type="compositionally biased region" description="Basic and acidic residues" evidence="8">
    <location>
        <begin position="290"/>
        <end position="302"/>
    </location>
</feature>
<dbReference type="CTD" id="221830"/>
<feature type="domain" description="RPA43 OB" evidence="10">
    <location>
        <begin position="149"/>
        <end position="287"/>
    </location>
</feature>
<evidence type="ECO:0000256" key="4">
    <source>
        <dbReference type="ARBA" id="ARBA00022553"/>
    </source>
</evidence>
<dbReference type="AlphaFoldDB" id="A0A6P8PSE2"/>
<evidence type="ECO:0000313" key="11">
    <source>
        <dbReference type="Proteomes" id="UP000515159"/>
    </source>
</evidence>
<organism evidence="11 12">
    <name type="scientific">Geotrypetes seraphini</name>
    <name type="common">Gaboon caecilian</name>
    <name type="synonym">Caecilia seraphini</name>
    <dbReference type="NCBI Taxonomy" id="260995"/>
    <lineage>
        <taxon>Eukaryota</taxon>
        <taxon>Metazoa</taxon>
        <taxon>Chordata</taxon>
        <taxon>Craniata</taxon>
        <taxon>Vertebrata</taxon>
        <taxon>Euteleostomi</taxon>
        <taxon>Amphibia</taxon>
        <taxon>Gymnophiona</taxon>
        <taxon>Geotrypetes</taxon>
    </lineage>
</organism>
<evidence type="ECO:0000256" key="7">
    <source>
        <dbReference type="RuleBase" id="RU369086"/>
    </source>
</evidence>
<gene>
    <name evidence="12" type="primary">POLR1F</name>
</gene>
<dbReference type="FunCoup" id="A0A6P8PSE2">
    <property type="interactions" value="2034"/>
</dbReference>
<dbReference type="InParanoid" id="A0A6P8PSE2"/>
<dbReference type="Pfam" id="PF03876">
    <property type="entry name" value="SHS2_Rpb7-N"/>
    <property type="match status" value="1"/>
</dbReference>
<keyword evidence="11" id="KW-1185">Reference proteome</keyword>
<keyword evidence="3 7" id="KW-0240">DNA-directed RNA polymerase</keyword>
<protein>
    <recommendedName>
        <fullName evidence="7">DNA-directed RNA polymerase subunit</fullName>
    </recommendedName>
</protein>
<evidence type="ECO:0000256" key="8">
    <source>
        <dbReference type="SAM" id="MobiDB-lite"/>
    </source>
</evidence>
<feature type="compositionally biased region" description="Polar residues" evidence="8">
    <location>
        <begin position="255"/>
        <end position="271"/>
    </location>
</feature>
<evidence type="ECO:0000313" key="12">
    <source>
        <dbReference type="RefSeq" id="XP_033786819.1"/>
    </source>
</evidence>
<dbReference type="GO" id="GO:0006362">
    <property type="term" value="P:transcription elongation by RNA polymerase I"/>
    <property type="evidence" value="ECO:0007669"/>
    <property type="project" value="TreeGrafter"/>
</dbReference>
<evidence type="ECO:0000256" key="3">
    <source>
        <dbReference type="ARBA" id="ARBA00022478"/>
    </source>
</evidence>
<dbReference type="Gene3D" id="2.40.50.1060">
    <property type="match status" value="1"/>
</dbReference>
<dbReference type="InterPro" id="IPR045113">
    <property type="entry name" value="Rpb7-like"/>
</dbReference>
<name>A0A6P8PSE2_GEOSA</name>
<evidence type="ECO:0000259" key="10">
    <source>
        <dbReference type="Pfam" id="PF17875"/>
    </source>
</evidence>
<dbReference type="InterPro" id="IPR041901">
    <property type="entry name" value="RNAP_I_Rpa43_N"/>
</dbReference>
<keyword evidence="6 7" id="KW-0539">Nucleus</keyword>
<feature type="domain" description="RNA polymerase Rpb7-like N-terminal" evidence="9">
    <location>
        <begin position="79"/>
        <end position="134"/>
    </location>
</feature>